<accession>A0AA42BV62</accession>
<dbReference type="Pfam" id="PF07949">
    <property type="entry name" value="YbbR"/>
    <property type="match status" value="3"/>
</dbReference>
<evidence type="ECO:0000313" key="3">
    <source>
        <dbReference type="Proteomes" id="UP001156102"/>
    </source>
</evidence>
<keyword evidence="3" id="KW-1185">Reference proteome</keyword>
<dbReference type="EMBL" id="JANCLT010000022">
    <property type="protein sequence ID" value="MCP8971278.1"/>
    <property type="molecule type" value="Genomic_DNA"/>
</dbReference>
<dbReference type="Gene3D" id="2.170.120.40">
    <property type="entry name" value="YbbR-like domain"/>
    <property type="match status" value="2"/>
</dbReference>
<dbReference type="InterPro" id="IPR012505">
    <property type="entry name" value="YbbR"/>
</dbReference>
<name>A0AA42BV62_9BACI</name>
<comment type="caution">
    <text evidence="2">The sequence shown here is derived from an EMBL/GenBank/DDBJ whole genome shotgun (WGS) entry which is preliminary data.</text>
</comment>
<dbReference type="Gene3D" id="2.170.120.30">
    <property type="match status" value="2"/>
</dbReference>
<dbReference type="PANTHER" id="PTHR37804">
    <property type="entry name" value="CDAA REGULATORY PROTEIN CDAR"/>
    <property type="match status" value="1"/>
</dbReference>
<dbReference type="RefSeq" id="WP_254761205.1">
    <property type="nucleotide sequence ID" value="NZ_JANCLT010000022.1"/>
</dbReference>
<evidence type="ECO:0000313" key="2">
    <source>
        <dbReference type="EMBL" id="MCP8971278.1"/>
    </source>
</evidence>
<reference evidence="2" key="1">
    <citation type="submission" date="2022-07" db="EMBL/GenBank/DDBJ databases">
        <authorList>
            <person name="Li W.-J."/>
            <person name="Deng Q.-Q."/>
        </authorList>
    </citation>
    <scope>NUCLEOTIDE SEQUENCE</scope>
    <source>
        <strain evidence="2">SYSU M60031</strain>
    </source>
</reference>
<feature type="transmembrane region" description="Helical" evidence="1">
    <location>
        <begin position="9"/>
        <end position="26"/>
    </location>
</feature>
<keyword evidence="1" id="KW-0472">Membrane</keyword>
<sequence length="411" mass="44997">MDKLMDNHWFLKGISLLLAFILYMSINTGKQPESFTSSGFPFGNVTETISDVKVIPYYDQEKYVVTGIPEHVNMTLEGQGSLIVSTKLKQQFEVYMNLNEYEPGTHDVKLQYTGIPDGLSVKLSPAKARVTIQERVKKAFPVEVSFVNANQMKEGYQADKVSIKPGAVDIYGTAEQLEQVGAVRVLTDLKGASQTFTKEARVTIYDKTGRRMDLQTKPEFVSVTVPVISPEKSVPIKVDQKGALPNGVHLVSIQTDPEEVTVYGPKDSLRSIESIEGIVVDLDKITEDTTLEADIPLPKGAVKLSSSTVQITVRVKKDENRAFTDVPLTVKGLGTGYSLNFLEPKTGKIAVEAVGDKQTVAQLTAAQIQPFISLQDIGLGTHDVPVQINPVGNVSFKLGQQNVKVEVINKS</sequence>
<organism evidence="2 3">
    <name type="scientific">Ectobacillus ponti</name>
    <dbReference type="NCBI Taxonomy" id="2961894"/>
    <lineage>
        <taxon>Bacteria</taxon>
        <taxon>Bacillati</taxon>
        <taxon>Bacillota</taxon>
        <taxon>Bacilli</taxon>
        <taxon>Bacillales</taxon>
        <taxon>Bacillaceae</taxon>
        <taxon>Ectobacillus</taxon>
    </lineage>
</organism>
<proteinExistence type="predicted"/>
<dbReference type="InterPro" id="IPR053154">
    <property type="entry name" value="c-di-AMP_regulator"/>
</dbReference>
<gene>
    <name evidence="2" type="ORF">NK662_22420</name>
</gene>
<evidence type="ECO:0000256" key="1">
    <source>
        <dbReference type="SAM" id="Phobius"/>
    </source>
</evidence>
<keyword evidence="1" id="KW-1133">Transmembrane helix</keyword>
<dbReference type="PANTHER" id="PTHR37804:SF1">
    <property type="entry name" value="CDAA REGULATORY PROTEIN CDAR"/>
    <property type="match status" value="1"/>
</dbReference>
<keyword evidence="1" id="KW-0812">Transmembrane</keyword>
<protein>
    <submittedName>
        <fullName evidence="2">CdaR family protein</fullName>
    </submittedName>
</protein>
<dbReference type="Proteomes" id="UP001156102">
    <property type="component" value="Unassembled WGS sequence"/>
</dbReference>
<dbReference type="AlphaFoldDB" id="A0AA42BV62"/>